<feature type="compositionally biased region" description="Low complexity" evidence="1">
    <location>
        <begin position="35"/>
        <end position="50"/>
    </location>
</feature>
<evidence type="ECO:0000313" key="3">
    <source>
        <dbReference type="Proteomes" id="UP000265354"/>
    </source>
</evidence>
<feature type="region of interest" description="Disordered" evidence="1">
    <location>
        <begin position="35"/>
        <end position="88"/>
    </location>
</feature>
<evidence type="ECO:0000256" key="1">
    <source>
        <dbReference type="SAM" id="MobiDB-lite"/>
    </source>
</evidence>
<dbReference type="EMBL" id="BGZL01000013">
    <property type="protein sequence ID" value="GBQ02845.1"/>
    <property type="molecule type" value="Genomic_DNA"/>
</dbReference>
<reference evidence="2 3" key="1">
    <citation type="submission" date="2018-07" db="EMBL/GenBank/DDBJ databases">
        <title>Whole Genome Shotgun Sequence of Streptomyces spongiicola strain 531S.</title>
        <authorList>
            <person name="Dohra H."/>
            <person name="Kodani S."/>
        </authorList>
    </citation>
    <scope>NUCLEOTIDE SEQUENCE [LARGE SCALE GENOMIC DNA]</scope>
    <source>
        <strain evidence="2 3">531S</strain>
    </source>
</reference>
<accession>A0A388T6H6</accession>
<comment type="caution">
    <text evidence="2">The sequence shown here is derived from an EMBL/GenBank/DDBJ whole genome shotgun (WGS) entry which is preliminary data.</text>
</comment>
<gene>
    <name evidence="2" type="ORF">SSP531S_43090</name>
</gene>
<organism evidence="2 3">
    <name type="scientific">Streptomyces spongiicola</name>
    <dbReference type="NCBI Taxonomy" id="1690221"/>
    <lineage>
        <taxon>Bacteria</taxon>
        <taxon>Bacillati</taxon>
        <taxon>Actinomycetota</taxon>
        <taxon>Actinomycetes</taxon>
        <taxon>Kitasatosporales</taxon>
        <taxon>Streptomycetaceae</taxon>
        <taxon>Streptomyces</taxon>
    </lineage>
</organism>
<protein>
    <submittedName>
        <fullName evidence="2">Uncharacterized protein</fullName>
    </submittedName>
</protein>
<proteinExistence type="predicted"/>
<dbReference type="Proteomes" id="UP000265354">
    <property type="component" value="Unassembled WGS sequence"/>
</dbReference>
<name>A0A388T6H6_9ACTN</name>
<dbReference type="AlphaFoldDB" id="A0A388T6H6"/>
<evidence type="ECO:0000313" key="2">
    <source>
        <dbReference type="EMBL" id="GBQ02845.1"/>
    </source>
</evidence>
<sequence>MSLRSLVISLPVRAVSARSRSFPLAPVRSFAGPLAARPPEARPGAAAPFPVTGGDRGPRHHRRPAGQGTGAREVPARLPTSTDWSGSPYMYVGDPARAKPWHVAAYDPSTGRLTGLRSGTAVLAVTVTVTVAVNGTRAESGSA</sequence>